<keyword evidence="3" id="KW-0067">ATP-binding</keyword>
<reference evidence="5 6" key="1">
    <citation type="submission" date="2018-06" db="EMBL/GenBank/DDBJ databases">
        <title>Genomic Encyclopedia of Archaeal and Bacterial Type Strains, Phase II (KMG-II): from individual species to whole genera.</title>
        <authorList>
            <person name="Goeker M."/>
        </authorList>
    </citation>
    <scope>NUCLEOTIDE SEQUENCE [LARGE SCALE GENOMIC DNA]</scope>
    <source>
        <strain evidence="5 6">DSM 14825</strain>
    </source>
</reference>
<evidence type="ECO:0000256" key="3">
    <source>
        <dbReference type="ARBA" id="ARBA00022840"/>
    </source>
</evidence>
<dbReference type="NCBIfam" id="NF038214">
    <property type="entry name" value="IS21_help_AAA"/>
    <property type="match status" value="1"/>
</dbReference>
<evidence type="ECO:0000313" key="5">
    <source>
        <dbReference type="EMBL" id="RAJ19689.1"/>
    </source>
</evidence>
<dbReference type="InterPro" id="IPR027417">
    <property type="entry name" value="P-loop_NTPase"/>
</dbReference>
<proteinExistence type="inferred from homology"/>
<dbReference type="RefSeq" id="WP_111636547.1">
    <property type="nucleotide sequence ID" value="NZ_QLLR01000065.1"/>
</dbReference>
<sequence length="242" mass="27216">MNPQQTLEKMKSLRLPGMLQAYSSSIESQGHLQLTADELLSILVDAEWQDRSNKKVARLTHGAAFRYLSHLSEINYQAARDLDKELLNRLASCQFIQQKENILITGPTGVGKSFIASALGHQACAMGYRVAYYNTAKLFTRLHGARADNSLYKEIARIEKQDLLILDDFGLQNLDKPQRDILMEIIEDRHNKKSTIIASQLPVSTWYEVIGEGTIADAILDRLVHGAHRVSLSGESLRKVKK</sequence>
<comment type="caution">
    <text evidence="5">The sequence shown here is derived from an EMBL/GenBank/DDBJ whole genome shotgun (WGS) entry which is preliminary data.</text>
</comment>
<dbReference type="SMART" id="SM00382">
    <property type="entry name" value="AAA"/>
    <property type="match status" value="1"/>
</dbReference>
<dbReference type="GO" id="GO:0006260">
    <property type="term" value="P:DNA replication"/>
    <property type="evidence" value="ECO:0007669"/>
    <property type="project" value="TreeGrafter"/>
</dbReference>
<evidence type="ECO:0000256" key="2">
    <source>
        <dbReference type="ARBA" id="ARBA00022741"/>
    </source>
</evidence>
<dbReference type="AlphaFoldDB" id="A0A327RS55"/>
<dbReference type="GO" id="GO:0005524">
    <property type="term" value="F:ATP binding"/>
    <property type="evidence" value="ECO:0007669"/>
    <property type="project" value="UniProtKB-KW"/>
</dbReference>
<dbReference type="InterPro" id="IPR047661">
    <property type="entry name" value="IstB"/>
</dbReference>
<evidence type="ECO:0000256" key="1">
    <source>
        <dbReference type="ARBA" id="ARBA00008059"/>
    </source>
</evidence>
<name>A0A327RS55_9SPHI</name>
<protein>
    <submittedName>
        <fullName evidence="5">DNA replication protein DnaC</fullName>
    </submittedName>
</protein>
<feature type="domain" description="AAA+ ATPase" evidence="4">
    <location>
        <begin position="98"/>
        <end position="229"/>
    </location>
</feature>
<gene>
    <name evidence="5" type="ORF">LY11_05294</name>
</gene>
<dbReference type="OrthoDB" id="8064373at2"/>
<dbReference type="Gene3D" id="3.40.50.300">
    <property type="entry name" value="P-loop containing nucleotide triphosphate hydrolases"/>
    <property type="match status" value="1"/>
</dbReference>
<dbReference type="InterPro" id="IPR003593">
    <property type="entry name" value="AAA+_ATPase"/>
</dbReference>
<dbReference type="PANTHER" id="PTHR30050">
    <property type="entry name" value="CHROMOSOMAL REPLICATION INITIATOR PROTEIN DNAA"/>
    <property type="match status" value="1"/>
</dbReference>
<evidence type="ECO:0000313" key="6">
    <source>
        <dbReference type="Proteomes" id="UP000249754"/>
    </source>
</evidence>
<dbReference type="SUPFAM" id="SSF52540">
    <property type="entry name" value="P-loop containing nucleoside triphosphate hydrolases"/>
    <property type="match status" value="1"/>
</dbReference>
<dbReference type="Proteomes" id="UP000249754">
    <property type="component" value="Unassembled WGS sequence"/>
</dbReference>
<evidence type="ECO:0000259" key="4">
    <source>
        <dbReference type="SMART" id="SM00382"/>
    </source>
</evidence>
<dbReference type="Pfam" id="PF01695">
    <property type="entry name" value="IstB_IS21"/>
    <property type="match status" value="1"/>
</dbReference>
<keyword evidence="2" id="KW-0547">Nucleotide-binding</keyword>
<dbReference type="PANTHER" id="PTHR30050:SF4">
    <property type="entry name" value="ATP-BINDING PROTEIN RV3427C IN INSERTION SEQUENCE-RELATED"/>
    <property type="match status" value="1"/>
</dbReference>
<dbReference type="EMBL" id="QLLR01000065">
    <property type="protein sequence ID" value="RAJ19689.1"/>
    <property type="molecule type" value="Genomic_DNA"/>
</dbReference>
<dbReference type="InterPro" id="IPR028350">
    <property type="entry name" value="DNAC/IstB-like"/>
</dbReference>
<organism evidence="5 6">
    <name type="scientific">Pedobacter cryoconitis</name>
    <dbReference type="NCBI Taxonomy" id="188932"/>
    <lineage>
        <taxon>Bacteria</taxon>
        <taxon>Pseudomonadati</taxon>
        <taxon>Bacteroidota</taxon>
        <taxon>Sphingobacteriia</taxon>
        <taxon>Sphingobacteriales</taxon>
        <taxon>Sphingobacteriaceae</taxon>
        <taxon>Pedobacter</taxon>
    </lineage>
</organism>
<dbReference type="PIRSF" id="PIRSF003073">
    <property type="entry name" value="DNAC_TnpB_IstB"/>
    <property type="match status" value="1"/>
</dbReference>
<dbReference type="CDD" id="cd00009">
    <property type="entry name" value="AAA"/>
    <property type="match status" value="1"/>
</dbReference>
<comment type="similarity">
    <text evidence="1">Belongs to the IS21/IS1162 putative ATP-binding protein family.</text>
</comment>
<dbReference type="InterPro" id="IPR002611">
    <property type="entry name" value="IstB_ATP-bd"/>
</dbReference>
<accession>A0A327RS55</accession>